<protein>
    <submittedName>
        <fullName evidence="1 3">Uncharacterized protein</fullName>
    </submittedName>
</protein>
<keyword evidence="2" id="KW-1185">Reference proteome</keyword>
<accession>A0A183G3H0</accession>
<dbReference type="WBParaSite" id="HPBE_0001595001-mRNA-1">
    <property type="protein sequence ID" value="HPBE_0001595001-mRNA-1"/>
    <property type="gene ID" value="HPBE_0001595001"/>
</dbReference>
<evidence type="ECO:0000313" key="1">
    <source>
        <dbReference type="EMBL" id="VDP04424.1"/>
    </source>
</evidence>
<dbReference type="EMBL" id="UZAH01029132">
    <property type="protein sequence ID" value="VDP04424.1"/>
    <property type="molecule type" value="Genomic_DNA"/>
</dbReference>
<evidence type="ECO:0000313" key="3">
    <source>
        <dbReference type="WBParaSite" id="HPBE_0001595001-mRNA-1"/>
    </source>
</evidence>
<dbReference type="AlphaFoldDB" id="A0A183G3H0"/>
<reference evidence="3" key="2">
    <citation type="submission" date="2019-09" db="UniProtKB">
        <authorList>
            <consortium name="WormBaseParasite"/>
        </authorList>
    </citation>
    <scope>IDENTIFICATION</scope>
</reference>
<gene>
    <name evidence="1" type="ORF">HPBE_LOCUS15949</name>
</gene>
<organism evidence="2 3">
    <name type="scientific">Heligmosomoides polygyrus</name>
    <name type="common">Parasitic roundworm</name>
    <dbReference type="NCBI Taxonomy" id="6339"/>
    <lineage>
        <taxon>Eukaryota</taxon>
        <taxon>Metazoa</taxon>
        <taxon>Ecdysozoa</taxon>
        <taxon>Nematoda</taxon>
        <taxon>Chromadorea</taxon>
        <taxon>Rhabditida</taxon>
        <taxon>Rhabditina</taxon>
        <taxon>Rhabditomorpha</taxon>
        <taxon>Strongyloidea</taxon>
        <taxon>Heligmosomidae</taxon>
        <taxon>Heligmosomoides</taxon>
    </lineage>
</organism>
<sequence>MRVKQGSAGDDRMVMMMMSERERDGGVALRVHSVVGRLRNKRLVVESGPPDKTRPEGVCVCVRALGRRAK</sequence>
<accession>A0A3P8BGX8</accession>
<proteinExistence type="predicted"/>
<name>A0A183G3H0_HELPZ</name>
<reference evidence="1 2" key="1">
    <citation type="submission" date="2018-11" db="EMBL/GenBank/DDBJ databases">
        <authorList>
            <consortium name="Pathogen Informatics"/>
        </authorList>
    </citation>
    <scope>NUCLEOTIDE SEQUENCE [LARGE SCALE GENOMIC DNA]</scope>
</reference>
<evidence type="ECO:0000313" key="2">
    <source>
        <dbReference type="Proteomes" id="UP000050761"/>
    </source>
</evidence>
<dbReference type="Proteomes" id="UP000050761">
    <property type="component" value="Unassembled WGS sequence"/>
</dbReference>